<protein>
    <submittedName>
        <fullName evidence="1">Uncharacterized protein</fullName>
    </submittedName>
</protein>
<keyword evidence="2" id="KW-1185">Reference proteome</keyword>
<evidence type="ECO:0000313" key="1">
    <source>
        <dbReference type="EMBL" id="KAK0367741.1"/>
    </source>
</evidence>
<gene>
    <name evidence="1" type="ORF">CLIM01_14900</name>
</gene>
<organism evidence="1 2">
    <name type="scientific">Colletotrichum limetticola</name>
    <dbReference type="NCBI Taxonomy" id="1209924"/>
    <lineage>
        <taxon>Eukaryota</taxon>
        <taxon>Fungi</taxon>
        <taxon>Dikarya</taxon>
        <taxon>Ascomycota</taxon>
        <taxon>Pezizomycotina</taxon>
        <taxon>Sordariomycetes</taxon>
        <taxon>Hypocreomycetidae</taxon>
        <taxon>Glomerellales</taxon>
        <taxon>Glomerellaceae</taxon>
        <taxon>Colletotrichum</taxon>
        <taxon>Colletotrichum acutatum species complex</taxon>
    </lineage>
</organism>
<dbReference type="EMBL" id="JARUPT010001118">
    <property type="protein sequence ID" value="KAK0367741.1"/>
    <property type="molecule type" value="Genomic_DNA"/>
</dbReference>
<evidence type="ECO:0000313" key="2">
    <source>
        <dbReference type="Proteomes" id="UP001169217"/>
    </source>
</evidence>
<sequence length="80" mass="8849">MFEKPKTAVMGLHRPLVMGIAVDLQTKIWGRDGKRQCEGQRVTKSYSKASITGFNSSHSRTSDRGRMYTVRTTIGTACVG</sequence>
<comment type="caution">
    <text evidence="1">The sequence shown here is derived from an EMBL/GenBank/DDBJ whole genome shotgun (WGS) entry which is preliminary data.</text>
</comment>
<proteinExistence type="predicted"/>
<dbReference type="Proteomes" id="UP001169217">
    <property type="component" value="Unassembled WGS sequence"/>
</dbReference>
<accession>A0ABQ9PBG6</accession>
<reference evidence="1" key="1">
    <citation type="submission" date="2023-04" db="EMBL/GenBank/DDBJ databases">
        <title>Colletotrichum limetticola genome sequence.</title>
        <authorList>
            <person name="Baroncelli R."/>
        </authorList>
    </citation>
    <scope>NUCLEOTIDE SEQUENCE</scope>
    <source>
        <strain evidence="1">KLA-Anderson</strain>
    </source>
</reference>
<name>A0ABQ9PBG6_9PEZI</name>